<name>A0A5S6QQW7_TRIMR</name>
<evidence type="ECO:0000313" key="2">
    <source>
        <dbReference type="Proteomes" id="UP000046395"/>
    </source>
</evidence>
<proteinExistence type="predicted"/>
<feature type="region of interest" description="Disordered" evidence="1">
    <location>
        <begin position="19"/>
        <end position="74"/>
    </location>
</feature>
<evidence type="ECO:0000313" key="3">
    <source>
        <dbReference type="WBParaSite" id="TMUE_2000009559.1"/>
    </source>
</evidence>
<accession>A0A5S6QQW7</accession>
<organism evidence="2 3">
    <name type="scientific">Trichuris muris</name>
    <name type="common">Mouse whipworm</name>
    <dbReference type="NCBI Taxonomy" id="70415"/>
    <lineage>
        <taxon>Eukaryota</taxon>
        <taxon>Metazoa</taxon>
        <taxon>Ecdysozoa</taxon>
        <taxon>Nematoda</taxon>
        <taxon>Enoplea</taxon>
        <taxon>Dorylaimia</taxon>
        <taxon>Trichinellida</taxon>
        <taxon>Trichuridae</taxon>
        <taxon>Trichuris</taxon>
    </lineage>
</organism>
<feature type="compositionally biased region" description="Polar residues" evidence="1">
    <location>
        <begin position="37"/>
        <end position="52"/>
    </location>
</feature>
<keyword evidence="2" id="KW-1185">Reference proteome</keyword>
<evidence type="ECO:0000256" key="1">
    <source>
        <dbReference type="SAM" id="MobiDB-lite"/>
    </source>
</evidence>
<reference evidence="3" key="1">
    <citation type="submission" date="2019-12" db="UniProtKB">
        <authorList>
            <consortium name="WormBaseParasite"/>
        </authorList>
    </citation>
    <scope>IDENTIFICATION</scope>
</reference>
<dbReference type="WBParaSite" id="TMUE_2000009559.1">
    <property type="protein sequence ID" value="TMUE_2000009559.1"/>
    <property type="gene ID" value="WBGene00286998"/>
</dbReference>
<protein>
    <submittedName>
        <fullName evidence="3">Uncharacterized protein</fullName>
    </submittedName>
</protein>
<dbReference type="AlphaFoldDB" id="A0A5S6QQW7"/>
<dbReference type="Proteomes" id="UP000046395">
    <property type="component" value="Unassembled WGS sequence"/>
</dbReference>
<sequence>MGIGGSKRSYNVSAYNQVTSDAGSTLSERKNKKQGTVDEQQSTGKENAQNHPSEAGPSESMVKNSAGTPDKVKG</sequence>